<proteinExistence type="predicted"/>
<reference evidence="1 2" key="1">
    <citation type="submission" date="2020-01" db="EMBL/GenBank/DDBJ databases">
        <authorList>
            <person name="Gupta K D."/>
        </authorList>
    </citation>
    <scope>NUCLEOTIDE SEQUENCE [LARGE SCALE GENOMIC DNA]</scope>
</reference>
<protein>
    <submittedName>
        <fullName evidence="1">Uncharacterized protein</fullName>
    </submittedName>
</protein>
<name>A0A8S0VWN9_CYCAE</name>
<organism evidence="1 2">
    <name type="scientific">Cyclocybe aegerita</name>
    <name type="common">Black poplar mushroom</name>
    <name type="synonym">Agrocybe aegerita</name>
    <dbReference type="NCBI Taxonomy" id="1973307"/>
    <lineage>
        <taxon>Eukaryota</taxon>
        <taxon>Fungi</taxon>
        <taxon>Dikarya</taxon>
        <taxon>Basidiomycota</taxon>
        <taxon>Agaricomycotina</taxon>
        <taxon>Agaricomycetes</taxon>
        <taxon>Agaricomycetidae</taxon>
        <taxon>Agaricales</taxon>
        <taxon>Agaricineae</taxon>
        <taxon>Bolbitiaceae</taxon>
        <taxon>Cyclocybe</taxon>
    </lineage>
</organism>
<comment type="caution">
    <text evidence="1">The sequence shown here is derived from an EMBL/GenBank/DDBJ whole genome shotgun (WGS) entry which is preliminary data.</text>
</comment>
<keyword evidence="2" id="KW-1185">Reference proteome</keyword>
<accession>A0A8S0VWN9</accession>
<evidence type="ECO:0000313" key="1">
    <source>
        <dbReference type="EMBL" id="CAA7259571.1"/>
    </source>
</evidence>
<dbReference type="EMBL" id="CACVBS010000024">
    <property type="protein sequence ID" value="CAA7259571.1"/>
    <property type="molecule type" value="Genomic_DNA"/>
</dbReference>
<evidence type="ECO:0000313" key="2">
    <source>
        <dbReference type="Proteomes" id="UP000467700"/>
    </source>
</evidence>
<gene>
    <name evidence="1" type="ORF">AAE3_LOCUS1562</name>
</gene>
<dbReference type="Proteomes" id="UP000467700">
    <property type="component" value="Unassembled WGS sequence"/>
</dbReference>
<dbReference type="AlphaFoldDB" id="A0A8S0VWN9"/>
<sequence>MEPPPSDLLARSAATWTYAESDSEGWKPAHCPLTSRTGPWIARYGASGLLFARVADGNLALDPIFIEWLCVPAFKVHPWRVFLHPQFSCRNVVTTEQSHVFSTAAPVDIPTPVVVYADDPGDLQ</sequence>